<gene>
    <name evidence="1" type="ORF">E2986_00016</name>
</gene>
<evidence type="ECO:0000313" key="2">
    <source>
        <dbReference type="Proteomes" id="UP000655588"/>
    </source>
</evidence>
<evidence type="ECO:0000313" key="1">
    <source>
        <dbReference type="EMBL" id="KAF3429223.1"/>
    </source>
</evidence>
<dbReference type="EMBL" id="WNWW01000170">
    <property type="protein sequence ID" value="KAF3429223.1"/>
    <property type="molecule type" value="Genomic_DNA"/>
</dbReference>
<keyword evidence="2" id="KW-1185">Reference proteome</keyword>
<dbReference type="Proteomes" id="UP000655588">
    <property type="component" value="Unassembled WGS sequence"/>
</dbReference>
<name>A0A833WEC6_9HYME</name>
<sequence>MDKFYKKIQTYLMKKSQECGELKFLTSCITAENNTHIEDICESINNIFKNYDIPVKEKASVNDEKCTQSYKYLLLNTNFENQERLAEDIVSGHLVDMCPPLSPYLLIQILWNLEYEKILIESLLYMPLDLCIEIVNIITKCIDKLSFQRSIQCIFQLIPTIYTKFLHLKEFSIQSKNVEESIQNLLISFEEFLLLLTNPKLPYLIEVSDLKKYERHGIMLKKLICTTKKCLETKNEKILISTDLEKLYSITFGKEECVKCENTLIENTMSTLNQKLMDLLLIKIKEVDCNIYLSWAELNDQENNMISLQRSIGIECYYFIDFLSNDKKFSENAHLIECLQQLSCKSDPKQSSFILDLSELCSAISNGKKELMKQLLSRYKEWDRTILDFIYDNGSLLEKEDCLTLLEYLTFILQQSTEEDSKEFTYDLVIKILSCQSISDMYEIIMMYLTKFDGKNYLESPNTDAAFHEFIMRNSLQTFTNLKTILLFLLKNPKMVLTVLLKITIGHPDYRNIMISPNDLLLLSPFMQIREGDNQVLLTSMLRIICMENTEWNAKKFMNLVNVMLDNSVIEVHDLINNVYIPYLREDTFNVSNINVILNSIHKLQVKCTKNTNIKDLIIILARRMSFLRKNTSIDKYASSEVFSWITRILSYFLENENFSVSLKKEIMNGIEPIIEPIDKLYFASLWHLMQKGVSIIDIIEDYERRCFVVLNRLKEDSKASEKLRHYCSDLSLQREDFLRHLIIRSTEEEYQRLGSELTIIYWFVFGWNDEIDAFDNFLRLTMEACCLSLEYSSVGGNNLFVYLFKSFIRFCWTFVSLEGMKNHEKVCQLLIKNINQLNESIKHSPYVNLFTTHLTRCDNHTEDNDFVNFLQDVLNTFHHFADECFEYSKCNEHSEETCEISHSLKVSNFYITHEVISACVKVPPTEAYECIRRMDEVFTSN</sequence>
<dbReference type="AlphaFoldDB" id="A0A833WEC6"/>
<reference evidence="1" key="1">
    <citation type="submission" date="2019-11" db="EMBL/GenBank/DDBJ databases">
        <title>The nuclear and mitochondrial genomes of Frieseomelitta varia - a highly eusocial stingless bee (Meliponini) with a permanently sterile worker caste.</title>
        <authorList>
            <person name="Freitas F.C.P."/>
            <person name="Lourenco A.P."/>
            <person name="Nunes F.M.F."/>
            <person name="Paschoal A.R."/>
            <person name="Abreu F.C.P."/>
            <person name="Barbin F.O."/>
            <person name="Bataglia L."/>
            <person name="Cardoso-Junior C.A.M."/>
            <person name="Cervoni M.S."/>
            <person name="Silva S.R."/>
            <person name="Dalarmi F."/>
            <person name="Del Lama M.A."/>
            <person name="Depintor T.S."/>
            <person name="Ferreira K.M."/>
            <person name="Goria P.S."/>
            <person name="Jaskot M.C."/>
            <person name="Lago D.C."/>
            <person name="Luna-Lucena D."/>
            <person name="Moda L.M."/>
            <person name="Nascimento L."/>
            <person name="Pedrino M."/>
            <person name="Rabico F.O."/>
            <person name="Sanches F.C."/>
            <person name="Santos D.E."/>
            <person name="Santos C.G."/>
            <person name="Vieira J."/>
            <person name="Lopes T.F."/>
            <person name="Barchuk A.R."/>
            <person name="Hartfelder K."/>
            <person name="Simoes Z.L.P."/>
            <person name="Bitondi M.M.G."/>
            <person name="Pinheiro D.G."/>
        </authorList>
    </citation>
    <scope>NUCLEOTIDE SEQUENCE</scope>
    <source>
        <strain evidence="1">USP_RPSP 00005682</strain>
        <tissue evidence="1">Whole individual</tissue>
    </source>
</reference>
<dbReference type="OrthoDB" id="10248373at2759"/>
<accession>A0A833WEC6</accession>
<proteinExistence type="predicted"/>
<protein>
    <submittedName>
        <fullName evidence="1">Uncharacterized protein</fullName>
    </submittedName>
</protein>
<organism evidence="1 2">
    <name type="scientific">Frieseomelitta varia</name>
    <dbReference type="NCBI Taxonomy" id="561572"/>
    <lineage>
        <taxon>Eukaryota</taxon>
        <taxon>Metazoa</taxon>
        <taxon>Ecdysozoa</taxon>
        <taxon>Arthropoda</taxon>
        <taxon>Hexapoda</taxon>
        <taxon>Insecta</taxon>
        <taxon>Pterygota</taxon>
        <taxon>Neoptera</taxon>
        <taxon>Endopterygota</taxon>
        <taxon>Hymenoptera</taxon>
        <taxon>Apocrita</taxon>
        <taxon>Aculeata</taxon>
        <taxon>Apoidea</taxon>
        <taxon>Anthophila</taxon>
        <taxon>Apidae</taxon>
        <taxon>Frieseomelitta</taxon>
    </lineage>
</organism>
<comment type="caution">
    <text evidence="1">The sequence shown here is derived from an EMBL/GenBank/DDBJ whole genome shotgun (WGS) entry which is preliminary data.</text>
</comment>